<evidence type="ECO:0000259" key="2">
    <source>
        <dbReference type="SMART" id="SM00382"/>
    </source>
</evidence>
<keyword evidence="1" id="KW-1133">Transmembrane helix</keyword>
<organism evidence="3 4">
    <name type="scientific">Brassica campestris</name>
    <name type="common">Field mustard</name>
    <dbReference type="NCBI Taxonomy" id="3711"/>
    <lineage>
        <taxon>Eukaryota</taxon>
        <taxon>Viridiplantae</taxon>
        <taxon>Streptophyta</taxon>
        <taxon>Embryophyta</taxon>
        <taxon>Tracheophyta</taxon>
        <taxon>Spermatophyta</taxon>
        <taxon>Magnoliopsida</taxon>
        <taxon>eudicotyledons</taxon>
        <taxon>Gunneridae</taxon>
        <taxon>Pentapetalae</taxon>
        <taxon>rosids</taxon>
        <taxon>malvids</taxon>
        <taxon>Brassicales</taxon>
        <taxon>Brassicaceae</taxon>
        <taxon>Brassiceae</taxon>
        <taxon>Brassica</taxon>
    </lineage>
</organism>
<evidence type="ECO:0000256" key="1">
    <source>
        <dbReference type="SAM" id="Phobius"/>
    </source>
</evidence>
<name>A0A398APA8_BRACM</name>
<feature type="transmembrane region" description="Helical" evidence="1">
    <location>
        <begin position="292"/>
        <end position="312"/>
    </location>
</feature>
<dbReference type="AlphaFoldDB" id="A0A398APA8"/>
<dbReference type="SMART" id="SM00382">
    <property type="entry name" value="AAA"/>
    <property type="match status" value="1"/>
</dbReference>
<dbReference type="GO" id="GO:0140359">
    <property type="term" value="F:ABC-type transporter activity"/>
    <property type="evidence" value="ECO:0007669"/>
    <property type="project" value="InterPro"/>
</dbReference>
<evidence type="ECO:0000313" key="3">
    <source>
        <dbReference type="EMBL" id="RID79501.1"/>
    </source>
</evidence>
<dbReference type="EMBL" id="CM010628">
    <property type="protein sequence ID" value="RID79501.1"/>
    <property type="molecule type" value="Genomic_DNA"/>
</dbReference>
<dbReference type="InterPro" id="IPR026082">
    <property type="entry name" value="ABCA"/>
</dbReference>
<gene>
    <name evidence="3" type="ORF">BRARA_A02237</name>
</gene>
<dbReference type="SUPFAM" id="SSF52540">
    <property type="entry name" value="P-loop containing nucleoside triphosphate hydrolases"/>
    <property type="match status" value="1"/>
</dbReference>
<dbReference type="Gene3D" id="3.40.50.300">
    <property type="entry name" value="P-loop containing nucleotide triphosphate hydrolases"/>
    <property type="match status" value="2"/>
</dbReference>
<keyword evidence="1" id="KW-0472">Membrane</keyword>
<proteinExistence type="predicted"/>
<dbReference type="InterPro" id="IPR027417">
    <property type="entry name" value="P-loop_NTPase"/>
</dbReference>
<dbReference type="Proteomes" id="UP000264353">
    <property type="component" value="Chromosome A1"/>
</dbReference>
<dbReference type="PANTHER" id="PTHR19229:SF219">
    <property type="entry name" value="ABC TRANSPORTER DOMAIN-CONTAINING PROTEIN"/>
    <property type="match status" value="1"/>
</dbReference>
<sequence length="611" mass="67697">MADPSPSSFGTHANALLRKNLTYQRKHIWTNVRLILVPLFLCLILLAIQHMLDALMKGVSDMTGDCKSNADLSGGICPIPNPPMLPAMLQIPQHELRSVKINFLPYKDLPDKSSISANIFATSFAVNSSDLLTTLANNILGSPIAADKDNYADPGLAPGLLIYSIQPLCNANSTWPLSLEKIQTVVKCVQGLCLWRNNSADVNNELFKGSYRGNPTGITNEIAAAYDLMSTDKKNFNVTIWYNSTYKDEFSTEPVKLISNPYLKFLKGPGLRILFEFIKEVPKHAIRLNTDIASFLGPLFFTWFVILTSLVYEKQERLRIIMKMHGLGDGPYWLISYAFFLTISVLYVVSLVIFGSVIGLNKPTVQRVDSKKVSIDMGKIDVSQEREKVQQLRNEGRAGHAILCDNLKKVYPSRDGNPPKMAVRGLYLDVPSGECFGMLGPNGAGKTSFISMIAEKLLSDVKLTGTAKIRAGSYCGGMKRRLSVGIALIGDPKLVFLDEPESKKGRAIILTMHSMEEADILGDRIIGIMAKGRLRCIGTSIRLKSRFGTGFITTGFFEELQYRESEFGISDIQLGLATLEEVFLNITRWAELESAILINYVLLCLTDELGR</sequence>
<keyword evidence="1" id="KW-0812">Transmembrane</keyword>
<dbReference type="InterPro" id="IPR003593">
    <property type="entry name" value="AAA+_ATPase"/>
</dbReference>
<feature type="transmembrane region" description="Helical" evidence="1">
    <location>
        <begin position="28"/>
        <end position="48"/>
    </location>
</feature>
<protein>
    <recommendedName>
        <fullName evidence="2">AAA+ ATPase domain-containing protein</fullName>
    </recommendedName>
</protein>
<evidence type="ECO:0000313" key="4">
    <source>
        <dbReference type="Proteomes" id="UP000264353"/>
    </source>
</evidence>
<dbReference type="GO" id="GO:0016020">
    <property type="term" value="C:membrane"/>
    <property type="evidence" value="ECO:0007669"/>
    <property type="project" value="InterPro"/>
</dbReference>
<feature type="transmembrane region" description="Helical" evidence="1">
    <location>
        <begin position="332"/>
        <end position="360"/>
    </location>
</feature>
<accession>A0A398APA8</accession>
<dbReference type="PANTHER" id="PTHR19229">
    <property type="entry name" value="ATP-BINDING CASSETTE TRANSPORTER SUBFAMILY A ABCA"/>
    <property type="match status" value="1"/>
</dbReference>
<reference evidence="3 4" key="1">
    <citation type="submission" date="2018-06" db="EMBL/GenBank/DDBJ databases">
        <title>WGS assembly of Brassica rapa FPsc.</title>
        <authorList>
            <person name="Bowman J."/>
            <person name="Kohchi T."/>
            <person name="Yamato K."/>
            <person name="Jenkins J."/>
            <person name="Shu S."/>
            <person name="Ishizaki K."/>
            <person name="Yamaoka S."/>
            <person name="Nishihama R."/>
            <person name="Nakamura Y."/>
            <person name="Berger F."/>
            <person name="Adam C."/>
            <person name="Aki S."/>
            <person name="Althoff F."/>
            <person name="Araki T."/>
            <person name="Arteaga-Vazquez M."/>
            <person name="Balasubrmanian S."/>
            <person name="Bauer D."/>
            <person name="Boehm C."/>
            <person name="Briginshaw L."/>
            <person name="Caballero-Perez J."/>
            <person name="Catarino B."/>
            <person name="Chen F."/>
            <person name="Chiyoda S."/>
            <person name="Chovatia M."/>
            <person name="Davies K."/>
            <person name="Delmans M."/>
            <person name="Demura T."/>
            <person name="Dierschke T."/>
            <person name="Dolan L."/>
            <person name="Dorantes-Acosta A."/>
            <person name="Eklund D."/>
            <person name="Florent S."/>
            <person name="Flores-Sandoval E."/>
            <person name="Fujiyama A."/>
            <person name="Fukuzawa H."/>
            <person name="Galik B."/>
            <person name="Grimanelli D."/>
            <person name="Grimwood J."/>
            <person name="Grossniklaus U."/>
            <person name="Hamada T."/>
            <person name="Haseloff J."/>
            <person name="Hetherington A."/>
            <person name="Higo A."/>
            <person name="Hirakawa Y."/>
            <person name="Hundley H."/>
            <person name="Ikeda Y."/>
            <person name="Inoue K."/>
            <person name="Inoue S."/>
            <person name="Ishida S."/>
            <person name="Jia Q."/>
            <person name="Kakita M."/>
            <person name="Kanazawa T."/>
            <person name="Kawai Y."/>
            <person name="Kawashima T."/>
            <person name="Kennedy M."/>
            <person name="Kinose K."/>
            <person name="Kinoshita T."/>
            <person name="Kohara Y."/>
            <person name="Koide E."/>
            <person name="Komatsu K."/>
            <person name="Kopischke S."/>
            <person name="Kubo M."/>
            <person name="Kyozuka J."/>
            <person name="Lagercrantz U."/>
            <person name="Lin S."/>
            <person name="Lindquist E."/>
            <person name="Lipzen A."/>
            <person name="Lu C."/>
            <person name="Luna E."/>
            <person name="Martienssen R."/>
            <person name="Minamino N."/>
            <person name="Mizutani M."/>
            <person name="Mizutani M."/>
            <person name="Mochizuki N."/>
            <person name="Monte I."/>
            <person name="Mosher R."/>
            <person name="Nagasaki H."/>
            <person name="Nakagami H."/>
            <person name="Naramoto S."/>
            <person name="Nishitani K."/>
            <person name="Ohtani M."/>
            <person name="Okamoto T."/>
            <person name="Okumura M."/>
            <person name="Phillips J."/>
            <person name="Pollak B."/>
            <person name="Reinders A."/>
            <person name="Roevekamp M."/>
            <person name="Sano R."/>
            <person name="Sawa S."/>
            <person name="Schmid M."/>
            <person name="Shirakawa M."/>
            <person name="Solano R."/>
            <person name="Spunde A."/>
            <person name="Suetsugu N."/>
            <person name="Sugano S."/>
            <person name="Sugiyama A."/>
            <person name="Sun R."/>
            <person name="Suzuki Y."/>
            <person name="Takenaka M."/>
            <person name="Takezawa D."/>
            <person name="Tomogane H."/>
            <person name="Tsuzuki M."/>
            <person name="Ueda T."/>
            <person name="Umeda M."/>
            <person name="Ward J."/>
            <person name="Watanabe Y."/>
            <person name="Yazaki K."/>
            <person name="Yokoyama R."/>
            <person name="Yoshitake Y."/>
            <person name="Yotsui I."/>
            <person name="Zachgo S."/>
            <person name="Schmutz J."/>
        </authorList>
    </citation>
    <scope>NUCLEOTIDE SEQUENCE [LARGE SCALE GENOMIC DNA]</scope>
    <source>
        <strain evidence="4">cv. B-3</strain>
    </source>
</reference>
<feature type="domain" description="AAA+ ATPase" evidence="2">
    <location>
        <begin position="432"/>
        <end position="533"/>
    </location>
</feature>